<comment type="pathway">
    <text evidence="3">Lipid metabolism.</text>
</comment>
<feature type="transmembrane region" description="Helical" evidence="21">
    <location>
        <begin position="270"/>
        <end position="291"/>
    </location>
</feature>
<evidence type="ECO:0000313" key="24">
    <source>
        <dbReference type="Proteomes" id="UP001219933"/>
    </source>
</evidence>
<evidence type="ECO:0000256" key="11">
    <source>
        <dbReference type="ARBA" id="ARBA00022833"/>
    </source>
</evidence>
<keyword evidence="7 21" id="KW-0812">Transmembrane</keyword>
<proteinExistence type="inferred from homology"/>
<organism evidence="23 24">
    <name type="scientific">Malassezia cuniculi</name>
    <dbReference type="NCBI Taxonomy" id="948313"/>
    <lineage>
        <taxon>Eukaryota</taxon>
        <taxon>Fungi</taxon>
        <taxon>Dikarya</taxon>
        <taxon>Basidiomycota</taxon>
        <taxon>Ustilaginomycotina</taxon>
        <taxon>Malasseziomycetes</taxon>
        <taxon>Malasseziales</taxon>
        <taxon>Malasseziaceae</taxon>
        <taxon>Malassezia</taxon>
    </lineage>
</organism>
<feature type="binding site" evidence="19">
    <location>
        <position position="333"/>
    </location>
    <ligand>
        <name>Zn(2+)</name>
        <dbReference type="ChEBI" id="CHEBI:29105"/>
        <label>1</label>
    </ligand>
</feature>
<dbReference type="PIRSF" id="PIRSF005149">
    <property type="entry name" value="IPC-B_HD"/>
    <property type="match status" value="1"/>
</dbReference>
<dbReference type="GO" id="GO:0005506">
    <property type="term" value="F:iron ion binding"/>
    <property type="evidence" value="ECO:0007669"/>
    <property type="project" value="UniProtKB-UniRule"/>
</dbReference>
<keyword evidence="14 18" id="KW-0408">Iron</keyword>
<evidence type="ECO:0000256" key="6">
    <source>
        <dbReference type="ARBA" id="ARBA00022617"/>
    </source>
</evidence>
<evidence type="ECO:0000256" key="7">
    <source>
        <dbReference type="ARBA" id="ARBA00022692"/>
    </source>
</evidence>
<dbReference type="SMART" id="SM01117">
    <property type="entry name" value="Cyt-b5"/>
    <property type="match status" value="1"/>
</dbReference>
<comment type="function">
    <text evidence="18">Ceramide hydroxylase involved in the hydroxylation of sphingolipid-associated very long chain fatty acids. Postulated to hydroxylate the very long chain fatty acid of dihydroceramides and phytoceramides at C-2.</text>
</comment>
<dbReference type="InterPro" id="IPR018506">
    <property type="entry name" value="Cyt_B5_heme-BS"/>
</dbReference>
<dbReference type="AlphaFoldDB" id="A0AAF0EQU7"/>
<name>A0AAF0EQU7_9BASI</name>
<feature type="binding site" evidence="19">
    <location>
        <position position="233"/>
    </location>
    <ligand>
        <name>Zn(2+)</name>
        <dbReference type="ChEBI" id="CHEBI:29105"/>
        <label>1</label>
    </ligand>
</feature>
<evidence type="ECO:0000256" key="16">
    <source>
        <dbReference type="ARBA" id="ARBA00023136"/>
    </source>
</evidence>
<feature type="binding site" description="axial binding residue" evidence="20">
    <location>
        <position position="37"/>
    </location>
    <ligand>
        <name>heme</name>
        <dbReference type="ChEBI" id="CHEBI:30413"/>
    </ligand>
    <ligandPart>
        <name>Fe</name>
        <dbReference type="ChEBI" id="CHEBI:18248"/>
    </ligandPart>
</feature>
<sequence length="357" mass="41904">MSRVFTRTAVSKHNTRNDCWVIYKDHVYNVTEFLDSHPGGDDLILEHAGGSIDDIMADADSHEHSKAAYDMLQEFLVGRMLDARDVQGDEDPEFLQPNDFRPVETDVKADLEQNHFLDLNRALIPQMWNARFTKAFYLEQVHIPRHRKNPARLMPYDFLEVFTMTPWYVVPMLWLPIAAAFFYRSIVQFDELFAGSNSIAAAVPSTVYSFGCFAFGVFFWTFLEYLFHRFLFHMDDMLPEGQIFYLLHFLLHGIHHFLPMDHYRLVMPPILFAVLSFPMLLLAHAVFPPYIANGVISGSYTMYVGYDTMHYALHHTRLPAYLREMKRYHLEHHYKNYDLGFGVTSKIWDYVFHTVLY</sequence>
<evidence type="ECO:0000256" key="18">
    <source>
        <dbReference type="PIRNR" id="PIRNR005149"/>
    </source>
</evidence>
<comment type="pathway">
    <text evidence="2">Sphingolipid metabolism.</text>
</comment>
<evidence type="ECO:0000256" key="4">
    <source>
        <dbReference type="ARBA" id="ARBA00005747"/>
    </source>
</evidence>
<dbReference type="PROSITE" id="PS00191">
    <property type="entry name" value="CYTOCHROME_B5_1"/>
    <property type="match status" value="1"/>
</dbReference>
<evidence type="ECO:0000256" key="1">
    <source>
        <dbReference type="ARBA" id="ARBA00004477"/>
    </source>
</evidence>
<feature type="binding site" evidence="19">
    <location>
        <position position="255"/>
    </location>
    <ligand>
        <name>Zn(2+)</name>
        <dbReference type="ChEBI" id="CHEBI:29105"/>
        <label>1</label>
    </ligand>
</feature>
<dbReference type="Pfam" id="PF04116">
    <property type="entry name" value="FA_hydroxylase"/>
    <property type="match status" value="1"/>
</dbReference>
<keyword evidence="12 21" id="KW-1133">Transmembrane helix</keyword>
<comment type="cofactor">
    <cofactor evidence="18 19">
        <name>Zn(2+)</name>
        <dbReference type="ChEBI" id="CHEBI:29105"/>
    </cofactor>
    <text evidence="18 19">Binds 2 Zn(2+) ions per subunit that likely form a catalytic dimetal center.</text>
</comment>
<evidence type="ECO:0000256" key="20">
    <source>
        <dbReference type="PIRSR" id="PIRSR005149-50"/>
    </source>
</evidence>
<feature type="binding site" evidence="19">
    <location>
        <position position="329"/>
    </location>
    <ligand>
        <name>Zn(2+)</name>
        <dbReference type="ChEBI" id="CHEBI:29105"/>
        <label>1</label>
    </ligand>
</feature>
<dbReference type="EMBL" id="CP119878">
    <property type="protein sequence ID" value="WFD34690.1"/>
    <property type="molecule type" value="Genomic_DNA"/>
</dbReference>
<dbReference type="Pfam" id="PF00173">
    <property type="entry name" value="Cyt-b5"/>
    <property type="match status" value="1"/>
</dbReference>
<evidence type="ECO:0000256" key="17">
    <source>
        <dbReference type="ARBA" id="ARBA00023160"/>
    </source>
</evidence>
<accession>A0AAF0EQU7</accession>
<evidence type="ECO:0000256" key="3">
    <source>
        <dbReference type="ARBA" id="ARBA00005189"/>
    </source>
</evidence>
<evidence type="ECO:0000259" key="22">
    <source>
        <dbReference type="SMART" id="SM01117"/>
    </source>
</evidence>
<dbReference type="Proteomes" id="UP001219933">
    <property type="component" value="Chromosome 2"/>
</dbReference>
<keyword evidence="10 18" id="KW-0276">Fatty acid metabolism</keyword>
<evidence type="ECO:0000256" key="5">
    <source>
        <dbReference type="ARBA" id="ARBA00022516"/>
    </source>
</evidence>
<dbReference type="InterPro" id="IPR006694">
    <property type="entry name" value="Fatty_acid_hydroxylase"/>
</dbReference>
<evidence type="ECO:0000256" key="2">
    <source>
        <dbReference type="ARBA" id="ARBA00004991"/>
    </source>
</evidence>
<comment type="cofactor">
    <cofactor evidence="20">
        <name>Fe cation</name>
        <dbReference type="ChEBI" id="CHEBI:24875"/>
    </cofactor>
</comment>
<evidence type="ECO:0000256" key="8">
    <source>
        <dbReference type="ARBA" id="ARBA00022723"/>
    </source>
</evidence>
<dbReference type="Gene3D" id="3.10.120.10">
    <property type="entry name" value="Cytochrome b5-like heme/steroid binding domain"/>
    <property type="match status" value="1"/>
</dbReference>
<feature type="binding site" description="axial binding residue" evidence="20">
    <location>
        <position position="64"/>
    </location>
    <ligand>
        <name>heme</name>
        <dbReference type="ChEBI" id="CHEBI:30413"/>
    </ligand>
    <ligandPart>
        <name>Fe</name>
        <dbReference type="ChEBI" id="CHEBI:18248"/>
    </ligandPart>
</feature>
<gene>
    <name evidence="23" type="primary">SCS7</name>
    <name evidence="23" type="ORF">MCUN1_001531</name>
</gene>
<feature type="transmembrane region" description="Helical" evidence="21">
    <location>
        <begin position="199"/>
        <end position="222"/>
    </location>
</feature>
<dbReference type="EC" id="1.-.-.-" evidence="18"/>
<feature type="binding site" evidence="19">
    <location>
        <position position="228"/>
    </location>
    <ligand>
        <name>Zn(2+)</name>
        <dbReference type="ChEBI" id="CHEBI:29105"/>
        <label>1</label>
    </ligand>
</feature>
<evidence type="ECO:0000313" key="23">
    <source>
        <dbReference type="EMBL" id="WFD34690.1"/>
    </source>
</evidence>
<keyword evidence="8 18" id="KW-0479">Metal-binding</keyword>
<dbReference type="InterPro" id="IPR001199">
    <property type="entry name" value="Cyt_B5-like_heme/steroid-bd"/>
</dbReference>
<feature type="binding site" evidence="19">
    <location>
        <position position="310"/>
    </location>
    <ligand>
        <name>Zn(2+)</name>
        <dbReference type="ChEBI" id="CHEBI:29105"/>
        <label>1</label>
    </ligand>
</feature>
<keyword evidence="15 18" id="KW-0443">Lipid metabolism</keyword>
<keyword evidence="24" id="KW-1185">Reference proteome</keyword>
<evidence type="ECO:0000256" key="10">
    <source>
        <dbReference type="ARBA" id="ARBA00022832"/>
    </source>
</evidence>
<evidence type="ECO:0000256" key="13">
    <source>
        <dbReference type="ARBA" id="ARBA00023002"/>
    </source>
</evidence>
<keyword evidence="11 19" id="KW-0862">Zinc</keyword>
<reference evidence="23" key="1">
    <citation type="submission" date="2023-03" db="EMBL/GenBank/DDBJ databases">
        <title>Mating type loci evolution in Malassezia.</title>
        <authorList>
            <person name="Coelho M.A."/>
        </authorList>
    </citation>
    <scope>NUCLEOTIDE SEQUENCE</scope>
    <source>
        <strain evidence="23">CBS 11721</strain>
    </source>
</reference>
<feature type="binding site" evidence="19">
    <location>
        <position position="332"/>
    </location>
    <ligand>
        <name>Zn(2+)</name>
        <dbReference type="ChEBI" id="CHEBI:29105"/>
        <label>1</label>
    </ligand>
</feature>
<feature type="transmembrane region" description="Helical" evidence="21">
    <location>
        <begin position="242"/>
        <end position="258"/>
    </location>
</feature>
<dbReference type="PRINTS" id="PR00363">
    <property type="entry name" value="CYTOCHROMEB5"/>
</dbReference>
<feature type="transmembrane region" description="Helical" evidence="21">
    <location>
        <begin position="167"/>
        <end position="187"/>
    </location>
</feature>
<dbReference type="FunFam" id="3.10.120.10:FF:000007">
    <property type="entry name" value="Sulfite oxidase, mitochondrial"/>
    <property type="match status" value="1"/>
</dbReference>
<dbReference type="GO" id="GO:0006633">
    <property type="term" value="P:fatty acid biosynthetic process"/>
    <property type="evidence" value="ECO:0007669"/>
    <property type="project" value="UniProtKB-KW"/>
</dbReference>
<keyword evidence="5 18" id="KW-0444">Lipid biosynthesis</keyword>
<evidence type="ECO:0000256" key="9">
    <source>
        <dbReference type="ARBA" id="ARBA00022824"/>
    </source>
</evidence>
<feature type="binding site" evidence="19">
    <location>
        <position position="314"/>
    </location>
    <ligand>
        <name>Zn(2+)</name>
        <dbReference type="ChEBI" id="CHEBI:29105"/>
        <label>1</label>
    </ligand>
</feature>
<dbReference type="InterPro" id="IPR036400">
    <property type="entry name" value="Cyt_B5-like_heme/steroid_sf"/>
</dbReference>
<evidence type="ECO:0000256" key="21">
    <source>
        <dbReference type="SAM" id="Phobius"/>
    </source>
</evidence>
<evidence type="ECO:0000256" key="12">
    <source>
        <dbReference type="ARBA" id="ARBA00022989"/>
    </source>
</evidence>
<keyword evidence="13 18" id="KW-0560">Oxidoreductase</keyword>
<feature type="domain" description="Cytochrome b5 heme-binding" evidence="22">
    <location>
        <begin position="5"/>
        <end position="81"/>
    </location>
</feature>
<dbReference type="GO" id="GO:0020037">
    <property type="term" value="F:heme binding"/>
    <property type="evidence" value="ECO:0007669"/>
    <property type="project" value="InterPro"/>
</dbReference>
<evidence type="ECO:0000256" key="15">
    <source>
        <dbReference type="ARBA" id="ARBA00023098"/>
    </source>
</evidence>
<keyword evidence="17 18" id="KW-0275">Fatty acid biosynthesis</keyword>
<keyword evidence="6 20" id="KW-0349">Heme</keyword>
<dbReference type="PANTHER" id="PTHR12863:SF1">
    <property type="entry name" value="FATTY ACID 2-HYDROXYLASE"/>
    <property type="match status" value="1"/>
</dbReference>
<protein>
    <recommendedName>
        <fullName evidence="18">Ceramide very long chain fatty acid hydroxylase</fullName>
        <ecNumber evidence="18">1.-.-.-</ecNumber>
    </recommendedName>
</protein>
<comment type="similarity">
    <text evidence="4 18">Belongs to the sterol desaturase family. SCS7 subfamily.</text>
</comment>
<dbReference type="GO" id="GO:0080132">
    <property type="term" value="F:fatty acid 2-hydroxylase activity"/>
    <property type="evidence" value="ECO:0007669"/>
    <property type="project" value="InterPro"/>
</dbReference>
<dbReference type="SUPFAM" id="SSF55856">
    <property type="entry name" value="Cytochrome b5-like heme/steroid binding domain"/>
    <property type="match status" value="1"/>
</dbReference>
<keyword evidence="16 18" id="KW-0472">Membrane</keyword>
<keyword evidence="9 18" id="KW-0256">Endoplasmic reticulum</keyword>
<feature type="binding site" evidence="19">
    <location>
        <position position="256"/>
    </location>
    <ligand>
        <name>Zn(2+)</name>
        <dbReference type="ChEBI" id="CHEBI:29105"/>
        <label>1</label>
    </ligand>
</feature>
<feature type="binding site" evidence="19">
    <location>
        <position position="252"/>
    </location>
    <ligand>
        <name>Zn(2+)</name>
        <dbReference type="ChEBI" id="CHEBI:29105"/>
        <label>1</label>
    </ligand>
</feature>
<dbReference type="InterPro" id="IPR014430">
    <property type="entry name" value="Scs7"/>
</dbReference>
<evidence type="ECO:0000256" key="14">
    <source>
        <dbReference type="ARBA" id="ARBA00023004"/>
    </source>
</evidence>
<evidence type="ECO:0000256" key="19">
    <source>
        <dbReference type="PIRSR" id="PIRSR005149-1"/>
    </source>
</evidence>
<comment type="subcellular location">
    <subcellularLocation>
        <location evidence="1">Endoplasmic reticulum membrane</location>
        <topology evidence="1">Multi-pass membrane protein</topology>
    </subcellularLocation>
</comment>
<dbReference type="GO" id="GO:0005789">
    <property type="term" value="C:endoplasmic reticulum membrane"/>
    <property type="evidence" value="ECO:0007669"/>
    <property type="project" value="UniProtKB-SubCell"/>
</dbReference>
<dbReference type="PANTHER" id="PTHR12863">
    <property type="entry name" value="FATTY ACID HYDROXYLASE"/>
    <property type="match status" value="1"/>
</dbReference>